<evidence type="ECO:0000313" key="4">
    <source>
        <dbReference type="Proteomes" id="UP000054821"/>
    </source>
</evidence>
<organism evidence="3 4">
    <name type="scientific">Trichoderma gamsii</name>
    <dbReference type="NCBI Taxonomy" id="398673"/>
    <lineage>
        <taxon>Eukaryota</taxon>
        <taxon>Fungi</taxon>
        <taxon>Dikarya</taxon>
        <taxon>Ascomycota</taxon>
        <taxon>Pezizomycotina</taxon>
        <taxon>Sordariomycetes</taxon>
        <taxon>Hypocreomycetidae</taxon>
        <taxon>Hypocreales</taxon>
        <taxon>Hypocreaceae</taxon>
        <taxon>Trichoderma</taxon>
    </lineage>
</organism>
<dbReference type="GeneID" id="29988980"/>
<evidence type="ECO:0000256" key="1">
    <source>
        <dbReference type="SAM" id="MobiDB-lite"/>
    </source>
</evidence>
<accession>A0A2P5A1K2</accession>
<dbReference type="AlphaFoldDB" id="A0A2P5A1K2"/>
<dbReference type="EMBL" id="JPDN02000002">
    <property type="protein sequence ID" value="PON30420.1"/>
    <property type="molecule type" value="Genomic_DNA"/>
</dbReference>
<comment type="caution">
    <text evidence="3">The sequence shown here is derived from an EMBL/GenBank/DDBJ whole genome shotgun (WGS) entry which is preliminary data.</text>
</comment>
<protein>
    <submittedName>
        <fullName evidence="3">Uncharacterized protein</fullName>
    </submittedName>
</protein>
<feature type="transmembrane region" description="Helical" evidence="2">
    <location>
        <begin position="127"/>
        <end position="151"/>
    </location>
</feature>
<dbReference type="Proteomes" id="UP000054821">
    <property type="component" value="Unassembled WGS sequence"/>
</dbReference>
<evidence type="ECO:0000313" key="3">
    <source>
        <dbReference type="EMBL" id="PON30420.1"/>
    </source>
</evidence>
<proteinExistence type="predicted"/>
<sequence>MANPKAHAQFGRAKWRLFILAPAWSLQLTLALGMLGLFSWRLGDTVHHFDERDKAGKAPIIEYVWEATNIAMSFVVALCTIFEIGRYFSESLTPWTMLFTHVVKLACASAILALDVVVYVQRDDSHYSLIGLGMDGLLMLTAISLAIYAILAYRRLSKYDEYSSPVDAKTYLFNDDMDTSYSNASYSSRPGDQGSVGKRESLGSSRLSVGSVTNPTILEPVEQRPRRYSHERDTQFDEYVSRRASGGYKPSSAPSSPPIVITLDDSLASLGTVHSRSRGSSVSQLTTSDHVLVSVPEEEGEASPSHHKPSQQVGLAR</sequence>
<feature type="transmembrane region" description="Helical" evidence="2">
    <location>
        <begin position="60"/>
        <end position="82"/>
    </location>
</feature>
<evidence type="ECO:0000256" key="2">
    <source>
        <dbReference type="SAM" id="Phobius"/>
    </source>
</evidence>
<feature type="region of interest" description="Disordered" evidence="1">
    <location>
        <begin position="183"/>
        <end position="259"/>
    </location>
</feature>
<reference evidence="3 4" key="1">
    <citation type="journal article" date="2016" name="Genome Announc.">
        <title>Draft Whole-Genome Sequence of Trichoderma gamsii T6085, a Promising Biocontrol Agent of Fusarium Head Blight on Wheat.</title>
        <authorList>
            <person name="Baroncelli R."/>
            <person name="Zapparata A."/>
            <person name="Piaggeschi G."/>
            <person name="Sarrocco S."/>
            <person name="Vannacci G."/>
        </authorList>
    </citation>
    <scope>NUCLEOTIDE SEQUENCE [LARGE SCALE GENOMIC DNA]</scope>
    <source>
        <strain evidence="3 4">T6085</strain>
    </source>
</reference>
<gene>
    <name evidence="3" type="ORF">TGAM01_v200860</name>
</gene>
<keyword evidence="2" id="KW-0472">Membrane</keyword>
<feature type="transmembrane region" description="Helical" evidence="2">
    <location>
        <begin position="102"/>
        <end position="121"/>
    </location>
</feature>
<dbReference type="STRING" id="398673.A0A2P5A1K2"/>
<keyword evidence="2" id="KW-1133">Transmembrane helix</keyword>
<keyword evidence="4" id="KW-1185">Reference proteome</keyword>
<keyword evidence="2" id="KW-0812">Transmembrane</keyword>
<name>A0A2P5A1K2_9HYPO</name>
<dbReference type="RefSeq" id="XP_018657887.1">
    <property type="nucleotide sequence ID" value="XM_018808897.1"/>
</dbReference>
<feature type="transmembrane region" description="Helical" evidence="2">
    <location>
        <begin position="17"/>
        <end position="40"/>
    </location>
</feature>
<feature type="compositionally biased region" description="Low complexity" evidence="1">
    <location>
        <begin position="202"/>
        <end position="212"/>
    </location>
</feature>
<feature type="compositionally biased region" description="Polar residues" evidence="1">
    <location>
        <begin position="274"/>
        <end position="289"/>
    </location>
</feature>
<feature type="region of interest" description="Disordered" evidence="1">
    <location>
        <begin position="274"/>
        <end position="317"/>
    </location>
</feature>
<feature type="compositionally biased region" description="Basic and acidic residues" evidence="1">
    <location>
        <begin position="221"/>
        <end position="241"/>
    </location>
</feature>